<dbReference type="AlphaFoldDB" id="B0CFW0"/>
<keyword evidence="2" id="KW-1185">Reference proteome</keyword>
<proteinExistence type="predicted"/>
<dbReference type="HOGENOM" id="CLU_3228065_0_0_3"/>
<dbReference type="Proteomes" id="UP000000268">
    <property type="component" value="Chromosome"/>
</dbReference>
<protein>
    <submittedName>
        <fullName evidence="1">Uncharacterized protein</fullName>
    </submittedName>
</protein>
<gene>
    <name evidence="1" type="ordered locus">AM1_3268</name>
</gene>
<evidence type="ECO:0000313" key="1">
    <source>
        <dbReference type="EMBL" id="ABW28264.1"/>
    </source>
</evidence>
<sequence length="43" mass="4661">MNFETVPVLFEQAIQLPGQGLAFMMAIPCARIDAPKLKAVGSR</sequence>
<organism evidence="1 2">
    <name type="scientific">Acaryochloris marina (strain MBIC 11017)</name>
    <dbReference type="NCBI Taxonomy" id="329726"/>
    <lineage>
        <taxon>Bacteria</taxon>
        <taxon>Bacillati</taxon>
        <taxon>Cyanobacteriota</taxon>
        <taxon>Cyanophyceae</taxon>
        <taxon>Acaryochloridales</taxon>
        <taxon>Acaryochloridaceae</taxon>
        <taxon>Acaryochloris</taxon>
    </lineage>
</organism>
<dbReference type="EMBL" id="CP000828">
    <property type="protein sequence ID" value="ABW28264.1"/>
    <property type="molecule type" value="Genomic_DNA"/>
</dbReference>
<dbReference type="KEGG" id="amr:AM1_3268"/>
<reference evidence="1 2" key="1">
    <citation type="journal article" date="2008" name="Proc. Natl. Acad. Sci. U.S.A.">
        <title>Niche adaptation and genome expansion in the chlorophyll d-producing cyanobacterium Acaryochloris marina.</title>
        <authorList>
            <person name="Swingley W.D."/>
            <person name="Chen M."/>
            <person name="Cheung P.C."/>
            <person name="Conrad A.L."/>
            <person name="Dejesa L.C."/>
            <person name="Hao J."/>
            <person name="Honchak B.M."/>
            <person name="Karbach L.E."/>
            <person name="Kurdoglu A."/>
            <person name="Lahiri S."/>
            <person name="Mastrian S.D."/>
            <person name="Miyashita H."/>
            <person name="Page L."/>
            <person name="Ramakrishna P."/>
            <person name="Satoh S."/>
            <person name="Sattley W.M."/>
            <person name="Shimada Y."/>
            <person name="Taylor H.L."/>
            <person name="Tomo T."/>
            <person name="Tsuchiya T."/>
            <person name="Wang Z.T."/>
            <person name="Raymond J."/>
            <person name="Mimuro M."/>
            <person name="Blankenship R.E."/>
            <person name="Touchman J.W."/>
        </authorList>
    </citation>
    <scope>NUCLEOTIDE SEQUENCE [LARGE SCALE GENOMIC DNA]</scope>
    <source>
        <strain evidence="2">MBIC 11017</strain>
    </source>
</reference>
<accession>B0CFW0</accession>
<evidence type="ECO:0000313" key="2">
    <source>
        <dbReference type="Proteomes" id="UP000000268"/>
    </source>
</evidence>
<name>B0CFW0_ACAM1</name>